<dbReference type="AlphaFoldDB" id="A0A9Q9EHJ7"/>
<reference evidence="2" key="1">
    <citation type="submission" date="2022-06" db="EMBL/GenBank/DDBJ databases">
        <title>Complete genome sequences of two strains of the flax pathogen Septoria linicola.</title>
        <authorList>
            <person name="Lapalu N."/>
            <person name="Simon A."/>
            <person name="Demenou B."/>
            <person name="Paumier D."/>
            <person name="Guillot M.-P."/>
            <person name="Gout L."/>
            <person name="Valade R."/>
        </authorList>
    </citation>
    <scope>NUCLEOTIDE SEQUENCE</scope>
    <source>
        <strain evidence="2">SE15195</strain>
    </source>
</reference>
<proteinExistence type="predicted"/>
<evidence type="ECO:0000313" key="3">
    <source>
        <dbReference type="Proteomes" id="UP001056384"/>
    </source>
</evidence>
<feature type="region of interest" description="Disordered" evidence="1">
    <location>
        <begin position="1"/>
        <end position="33"/>
    </location>
</feature>
<evidence type="ECO:0000256" key="1">
    <source>
        <dbReference type="SAM" id="MobiDB-lite"/>
    </source>
</evidence>
<protein>
    <submittedName>
        <fullName evidence="2">Uncharacterized protein</fullName>
    </submittedName>
</protein>
<feature type="compositionally biased region" description="Low complexity" evidence="1">
    <location>
        <begin position="19"/>
        <end position="29"/>
    </location>
</feature>
<dbReference type="Proteomes" id="UP001056384">
    <property type="component" value="Chromosome 4"/>
</dbReference>
<accession>A0A9Q9EHJ7</accession>
<organism evidence="2 3">
    <name type="scientific">Septoria linicola</name>
    <dbReference type="NCBI Taxonomy" id="215465"/>
    <lineage>
        <taxon>Eukaryota</taxon>
        <taxon>Fungi</taxon>
        <taxon>Dikarya</taxon>
        <taxon>Ascomycota</taxon>
        <taxon>Pezizomycotina</taxon>
        <taxon>Dothideomycetes</taxon>
        <taxon>Dothideomycetidae</taxon>
        <taxon>Mycosphaerellales</taxon>
        <taxon>Mycosphaerellaceae</taxon>
        <taxon>Septoria</taxon>
    </lineage>
</organism>
<evidence type="ECO:0000313" key="2">
    <source>
        <dbReference type="EMBL" id="USW51886.1"/>
    </source>
</evidence>
<dbReference type="OrthoDB" id="109543at2759"/>
<keyword evidence="3" id="KW-1185">Reference proteome</keyword>
<name>A0A9Q9EHJ7_9PEZI</name>
<gene>
    <name evidence="2" type="ORF">Slin15195_G052050</name>
</gene>
<dbReference type="EMBL" id="CP099421">
    <property type="protein sequence ID" value="USW51886.1"/>
    <property type="molecule type" value="Genomic_DNA"/>
</dbReference>
<sequence length="135" mass="14929">MADLTIGRLPQSANSTAPQTQSTSVSVTSKDPNHMPIKLQCFTLKRGFKDVELGVGVRVQGQSVQSEFDLLSLQASEDLRVRTSIQGLPFSSWLPLPLAQSHWTRVRKYAQRSLDSDATKPIHYLHWSPGNIAAT</sequence>